<keyword evidence="2" id="KW-0378">Hydrolase</keyword>
<evidence type="ECO:0000313" key="3">
    <source>
        <dbReference type="Proteomes" id="UP000218767"/>
    </source>
</evidence>
<comment type="caution">
    <text evidence="2">The sequence shown here is derived from an EMBL/GenBank/DDBJ whole genome shotgun (WGS) entry which is preliminary data.</text>
</comment>
<dbReference type="GO" id="GO:0016787">
    <property type="term" value="F:hydrolase activity"/>
    <property type="evidence" value="ECO:0007669"/>
    <property type="project" value="UniProtKB-KW"/>
</dbReference>
<sequence>MKKILFGLIAFLALLFGLASIAGFSPSYLVAAPGVATGIGSKLLCSARYVSGFSQQQSFDDLVQYSGILQELAVEYDEEQKTVTTSLFGLSEKTANYLPNIGCAIDYSGFGQRASLQTARAPASDAPWPAGDTVGAADSGMEGLLEQLLVTDNGEGLNTRAFLVAHRGRVIAEAYGQGADADTPLLGWSMAKSLTAIMLANLEYRGALDLDASPEFELWQGDERSQIRISDMLTMTDGLAFSEEYNPGDDATAMLFTEPSSSEFVMDKAALHAPGSRFNYSSGTANLLARIYFEKAGGNQGNYDAYMESIHQSLAFQNAIFEVDASGVFMGSSYLYASARDWARIGQLMLNGGTINGERIMTDDWVSRATTPNTSENQRAYGYQWWLNRGNEQLRWSDIPADAYSAQGNR</sequence>
<dbReference type="InterPro" id="IPR012338">
    <property type="entry name" value="Beta-lactam/transpept-like"/>
</dbReference>
<reference evidence="3" key="1">
    <citation type="submission" date="2017-08" db="EMBL/GenBank/DDBJ databases">
        <title>A dynamic microbial community with high functional redundancy inhabits the cold, oxic subseafloor aquifer.</title>
        <authorList>
            <person name="Tully B.J."/>
            <person name="Wheat C.G."/>
            <person name="Glazer B.T."/>
            <person name="Huber J.A."/>
        </authorList>
    </citation>
    <scope>NUCLEOTIDE SEQUENCE [LARGE SCALE GENOMIC DNA]</scope>
</reference>
<dbReference type="AlphaFoldDB" id="A0A2A4X3Q8"/>
<dbReference type="SUPFAM" id="SSF56601">
    <property type="entry name" value="beta-lactamase/transpeptidase-like"/>
    <property type="match status" value="1"/>
</dbReference>
<dbReference type="PANTHER" id="PTHR43283:SF7">
    <property type="entry name" value="BETA-LACTAMASE-RELATED DOMAIN-CONTAINING PROTEIN"/>
    <property type="match status" value="1"/>
</dbReference>
<dbReference type="Pfam" id="PF00144">
    <property type="entry name" value="Beta-lactamase"/>
    <property type="match status" value="1"/>
</dbReference>
<dbReference type="Gene3D" id="3.40.710.10">
    <property type="entry name" value="DD-peptidase/beta-lactamase superfamily"/>
    <property type="match status" value="1"/>
</dbReference>
<feature type="non-terminal residue" evidence="2">
    <location>
        <position position="410"/>
    </location>
</feature>
<dbReference type="EMBL" id="NVUL01000046">
    <property type="protein sequence ID" value="PCI77322.1"/>
    <property type="molecule type" value="Genomic_DNA"/>
</dbReference>
<organism evidence="2 3">
    <name type="scientific">SAR86 cluster bacterium</name>
    <dbReference type="NCBI Taxonomy" id="2030880"/>
    <lineage>
        <taxon>Bacteria</taxon>
        <taxon>Pseudomonadati</taxon>
        <taxon>Pseudomonadota</taxon>
        <taxon>Gammaproteobacteria</taxon>
        <taxon>SAR86 cluster</taxon>
    </lineage>
</organism>
<dbReference type="Proteomes" id="UP000218767">
    <property type="component" value="Unassembled WGS sequence"/>
</dbReference>
<name>A0A2A4X3Q8_9GAMM</name>
<dbReference type="PANTHER" id="PTHR43283">
    <property type="entry name" value="BETA-LACTAMASE-RELATED"/>
    <property type="match status" value="1"/>
</dbReference>
<protein>
    <submittedName>
        <fullName evidence="2">Serine hydrolase</fullName>
    </submittedName>
</protein>
<dbReference type="InterPro" id="IPR050789">
    <property type="entry name" value="Diverse_Enzym_Activities"/>
</dbReference>
<proteinExistence type="predicted"/>
<feature type="domain" description="Beta-lactamase-related" evidence="1">
    <location>
        <begin position="161"/>
        <end position="393"/>
    </location>
</feature>
<evidence type="ECO:0000259" key="1">
    <source>
        <dbReference type="Pfam" id="PF00144"/>
    </source>
</evidence>
<accession>A0A2A4X3Q8</accession>
<gene>
    <name evidence="2" type="ORF">COB20_08205</name>
</gene>
<evidence type="ECO:0000313" key="2">
    <source>
        <dbReference type="EMBL" id="PCI77322.1"/>
    </source>
</evidence>
<dbReference type="InterPro" id="IPR001466">
    <property type="entry name" value="Beta-lactam-related"/>
</dbReference>